<feature type="compositionally biased region" description="Polar residues" evidence="5">
    <location>
        <begin position="98"/>
        <end position="118"/>
    </location>
</feature>
<dbReference type="InterPro" id="IPR016186">
    <property type="entry name" value="C-type_lectin-like/link_sf"/>
</dbReference>
<feature type="domain" description="C-type lectin" evidence="7">
    <location>
        <begin position="230"/>
        <end position="343"/>
    </location>
</feature>
<evidence type="ECO:0000313" key="9">
    <source>
        <dbReference type="Proteomes" id="UP000472272"/>
    </source>
</evidence>
<keyword evidence="4" id="KW-1015">Disulfide bond</keyword>
<proteinExistence type="predicted"/>
<keyword evidence="6" id="KW-1133">Transmembrane helix</keyword>
<dbReference type="GO" id="GO:0005886">
    <property type="term" value="C:plasma membrane"/>
    <property type="evidence" value="ECO:0007669"/>
    <property type="project" value="UniProtKB-SubCell"/>
</dbReference>
<evidence type="ECO:0000259" key="7">
    <source>
        <dbReference type="PROSITE" id="PS50041"/>
    </source>
</evidence>
<dbReference type="Pfam" id="PF00059">
    <property type="entry name" value="Lectin_C"/>
    <property type="match status" value="1"/>
</dbReference>
<evidence type="ECO:0000256" key="5">
    <source>
        <dbReference type="SAM" id="MobiDB-lite"/>
    </source>
</evidence>
<keyword evidence="6" id="KW-0472">Membrane</keyword>
<feature type="region of interest" description="Disordered" evidence="5">
    <location>
        <begin position="1"/>
        <end position="126"/>
    </location>
</feature>
<feature type="transmembrane region" description="Helical" evidence="6">
    <location>
        <begin position="137"/>
        <end position="158"/>
    </location>
</feature>
<dbReference type="InterPro" id="IPR018378">
    <property type="entry name" value="C-type_lectin_CS"/>
</dbReference>
<dbReference type="RefSeq" id="XP_028573169.1">
    <property type="nucleotide sequence ID" value="XM_028717336.1"/>
</dbReference>
<keyword evidence="6" id="KW-0812">Transmembrane</keyword>
<feature type="compositionally biased region" description="Pro residues" evidence="5">
    <location>
        <begin position="42"/>
        <end position="51"/>
    </location>
</feature>
<keyword evidence="3" id="KW-0964">Secreted</keyword>
<evidence type="ECO:0000313" key="8">
    <source>
        <dbReference type="Ensembl" id="ENSPMRP00000033303.1"/>
    </source>
</evidence>
<dbReference type="Proteomes" id="UP000472272">
    <property type="component" value="Chromosome 2"/>
</dbReference>
<sequence length="348" mass="38854">MDRSPVFGGPPAPRAAERVLKLPPTGSGMTTSQGIYTLAKPAKPPLPPKPDSPNSSDDDDDYDDGGVVTPMIPASQTTPLADRRGMDAKKVVDPGYSPSYSSINALPSDEATSNSNCAPANAESPQRKNSRRIHVSILYVLVAICFVMLSALLVLVLVKYSGLSEEIQALHLNQSEMLLRVKKDLDDVQAAQKIMERTISNNFSELQDVTEFICSSRNYSHPCPKDWKTKEKNCYYISEEAKNWTDALWQCIYNRAYLVSIWSDDEQGFLRDNIHSASTYWLGAAYNEKEGKWRWKEGDLLISTAFWDIGQPQTGAEKECGVMHPNGTWASAVCSLPYRWICKRRLFC</sequence>
<dbReference type="OMA" id="NQHAKRP"/>
<protein>
    <submittedName>
        <fullName evidence="8">CD209 antigen-like protein E</fullName>
    </submittedName>
</protein>
<dbReference type="PANTHER" id="PTHR45710:SF39">
    <property type="entry name" value="C-TYPE LECTIN DOMAIN FAMILY 4 MEMBER M"/>
    <property type="match status" value="1"/>
</dbReference>
<feature type="compositionally biased region" description="Basic and acidic residues" evidence="5">
    <location>
        <begin position="81"/>
        <end position="92"/>
    </location>
</feature>
<dbReference type="SMART" id="SM00034">
    <property type="entry name" value="CLECT"/>
    <property type="match status" value="1"/>
</dbReference>
<accession>A0A670K6W6</accession>
<evidence type="ECO:0000256" key="1">
    <source>
        <dbReference type="ARBA" id="ARBA00004401"/>
    </source>
</evidence>
<dbReference type="PROSITE" id="PS00615">
    <property type="entry name" value="C_TYPE_LECTIN_1"/>
    <property type="match status" value="1"/>
</dbReference>
<keyword evidence="9" id="KW-1185">Reference proteome</keyword>
<dbReference type="InterPro" id="IPR001304">
    <property type="entry name" value="C-type_lectin-like"/>
</dbReference>
<evidence type="ECO:0000256" key="2">
    <source>
        <dbReference type="ARBA" id="ARBA00004613"/>
    </source>
</evidence>
<comment type="subcellular location">
    <subcellularLocation>
        <location evidence="1">Cell membrane</location>
        <topology evidence="1">Single-pass type II membrane protein</topology>
    </subcellularLocation>
    <subcellularLocation>
        <location evidence="2">Secreted</location>
    </subcellularLocation>
</comment>
<dbReference type="PROSITE" id="PS50041">
    <property type="entry name" value="C_TYPE_LECTIN_2"/>
    <property type="match status" value="1"/>
</dbReference>
<reference evidence="8" key="2">
    <citation type="submission" date="2025-08" db="UniProtKB">
        <authorList>
            <consortium name="Ensembl"/>
        </authorList>
    </citation>
    <scope>IDENTIFICATION</scope>
</reference>
<name>A0A670K6W6_PODMU</name>
<dbReference type="Ensembl" id="ENSPMRT00000035328.1">
    <property type="protein sequence ID" value="ENSPMRP00000033303.1"/>
    <property type="gene ID" value="ENSPMRG00000021584.1"/>
</dbReference>
<evidence type="ECO:0000256" key="3">
    <source>
        <dbReference type="ARBA" id="ARBA00022525"/>
    </source>
</evidence>
<dbReference type="InterPro" id="IPR016187">
    <property type="entry name" value="CTDL_fold"/>
</dbReference>
<dbReference type="InterPro" id="IPR050828">
    <property type="entry name" value="C-type_lectin/matrix_domain"/>
</dbReference>
<dbReference type="GeneTree" id="ENSGT00940000164508"/>
<dbReference type="GeneID" id="114590814"/>
<gene>
    <name evidence="8" type="primary">LOC114590814</name>
</gene>
<dbReference type="SUPFAM" id="SSF56436">
    <property type="entry name" value="C-type lectin-like"/>
    <property type="match status" value="1"/>
</dbReference>
<dbReference type="GO" id="GO:0005576">
    <property type="term" value="C:extracellular region"/>
    <property type="evidence" value="ECO:0007669"/>
    <property type="project" value="UniProtKB-SubCell"/>
</dbReference>
<reference evidence="8 9" key="1">
    <citation type="journal article" date="2019" name="Proc. Natl. Acad. Sci. U.S.A.">
        <title>Regulatory changes in pterin and carotenoid genes underlie balanced color polymorphisms in the wall lizard.</title>
        <authorList>
            <person name="Andrade P."/>
            <person name="Pinho C."/>
            <person name="Perez I de Lanuza G."/>
            <person name="Afonso S."/>
            <person name="Brejcha J."/>
            <person name="Rubin C.J."/>
            <person name="Wallerman O."/>
            <person name="Pereira P."/>
            <person name="Sabatino S.J."/>
            <person name="Bellati A."/>
            <person name="Pellitteri-Rosa D."/>
            <person name="Bosakova Z."/>
            <person name="Bunikis I."/>
            <person name="Carretero M.A."/>
            <person name="Feiner N."/>
            <person name="Marsik P."/>
            <person name="Pauperio F."/>
            <person name="Salvi D."/>
            <person name="Soler L."/>
            <person name="While G.M."/>
            <person name="Uller T."/>
            <person name="Font E."/>
            <person name="Andersson L."/>
            <person name="Carneiro M."/>
        </authorList>
    </citation>
    <scope>NUCLEOTIDE SEQUENCE</scope>
</reference>
<organism evidence="8 9">
    <name type="scientific">Podarcis muralis</name>
    <name type="common">Wall lizard</name>
    <name type="synonym">Lacerta muralis</name>
    <dbReference type="NCBI Taxonomy" id="64176"/>
    <lineage>
        <taxon>Eukaryota</taxon>
        <taxon>Metazoa</taxon>
        <taxon>Chordata</taxon>
        <taxon>Craniata</taxon>
        <taxon>Vertebrata</taxon>
        <taxon>Euteleostomi</taxon>
        <taxon>Lepidosauria</taxon>
        <taxon>Squamata</taxon>
        <taxon>Bifurcata</taxon>
        <taxon>Unidentata</taxon>
        <taxon>Episquamata</taxon>
        <taxon>Laterata</taxon>
        <taxon>Lacertibaenia</taxon>
        <taxon>Lacertidae</taxon>
        <taxon>Podarcis</taxon>
    </lineage>
</organism>
<evidence type="ECO:0000256" key="4">
    <source>
        <dbReference type="ARBA" id="ARBA00023157"/>
    </source>
</evidence>
<dbReference type="PANTHER" id="PTHR45710">
    <property type="entry name" value="C-TYPE LECTIN DOMAIN-CONTAINING PROTEIN 180"/>
    <property type="match status" value="1"/>
</dbReference>
<reference evidence="8" key="3">
    <citation type="submission" date="2025-09" db="UniProtKB">
        <authorList>
            <consortium name="Ensembl"/>
        </authorList>
    </citation>
    <scope>IDENTIFICATION</scope>
</reference>
<dbReference type="Gene3D" id="3.10.100.10">
    <property type="entry name" value="Mannose-Binding Protein A, subunit A"/>
    <property type="match status" value="1"/>
</dbReference>
<dbReference type="AlphaFoldDB" id="A0A670K6W6"/>
<evidence type="ECO:0000256" key="6">
    <source>
        <dbReference type="SAM" id="Phobius"/>
    </source>
</evidence>